<comment type="caution">
    <text evidence="1">The sequence shown here is derived from an EMBL/GenBank/DDBJ whole genome shotgun (WGS) entry which is preliminary data.</text>
</comment>
<evidence type="ECO:0000313" key="1">
    <source>
        <dbReference type="EMBL" id="KAG2562051.1"/>
    </source>
</evidence>
<proteinExistence type="predicted"/>
<dbReference type="AlphaFoldDB" id="A0A8T0PIQ6"/>
<accession>A0A8T0PIQ6</accession>
<reference evidence="1" key="1">
    <citation type="submission" date="2020-05" db="EMBL/GenBank/DDBJ databases">
        <title>WGS assembly of Panicum virgatum.</title>
        <authorList>
            <person name="Lovell J.T."/>
            <person name="Jenkins J."/>
            <person name="Shu S."/>
            <person name="Juenger T.E."/>
            <person name="Schmutz J."/>
        </authorList>
    </citation>
    <scope>NUCLEOTIDE SEQUENCE</scope>
    <source>
        <strain evidence="1">AP13</strain>
    </source>
</reference>
<gene>
    <name evidence="1" type="ORF">PVAP13_8KG225600</name>
</gene>
<keyword evidence="2" id="KW-1185">Reference proteome</keyword>
<dbReference type="EMBL" id="CM029051">
    <property type="protein sequence ID" value="KAG2562051.1"/>
    <property type="molecule type" value="Genomic_DNA"/>
</dbReference>
<organism evidence="1 2">
    <name type="scientific">Panicum virgatum</name>
    <name type="common">Blackwell switchgrass</name>
    <dbReference type="NCBI Taxonomy" id="38727"/>
    <lineage>
        <taxon>Eukaryota</taxon>
        <taxon>Viridiplantae</taxon>
        <taxon>Streptophyta</taxon>
        <taxon>Embryophyta</taxon>
        <taxon>Tracheophyta</taxon>
        <taxon>Spermatophyta</taxon>
        <taxon>Magnoliopsida</taxon>
        <taxon>Liliopsida</taxon>
        <taxon>Poales</taxon>
        <taxon>Poaceae</taxon>
        <taxon>PACMAD clade</taxon>
        <taxon>Panicoideae</taxon>
        <taxon>Panicodae</taxon>
        <taxon>Paniceae</taxon>
        <taxon>Panicinae</taxon>
        <taxon>Panicum</taxon>
        <taxon>Panicum sect. Hiantes</taxon>
    </lineage>
</organism>
<evidence type="ECO:0000313" key="2">
    <source>
        <dbReference type="Proteomes" id="UP000823388"/>
    </source>
</evidence>
<dbReference type="Proteomes" id="UP000823388">
    <property type="component" value="Chromosome 8K"/>
</dbReference>
<name>A0A8T0PIQ6_PANVG</name>
<protein>
    <submittedName>
        <fullName evidence="1">Uncharacterized protein</fullName>
    </submittedName>
</protein>
<sequence length="61" mass="7018">MPLDSSDTLLHLLLPVHAECARHICFTKDRQVGRLKLEKAILRQAKSIARDLVDLVVMYIY</sequence>